<dbReference type="Proteomes" id="UP000569329">
    <property type="component" value="Unassembled WGS sequence"/>
</dbReference>
<name>A0A839DYC4_9PSEU</name>
<gene>
    <name evidence="2" type="ORF">FHX42_001824</name>
</gene>
<proteinExistence type="predicted"/>
<evidence type="ECO:0000313" key="2">
    <source>
        <dbReference type="EMBL" id="MBA8824477.1"/>
    </source>
</evidence>
<sequence>MHIDSCRELKYNLARRLPDLGLRPELEPWMGLGLAKRAEGTYSLAVRVTEAAPVGEVLARVREEAREEVDIREVGPIVPHRDTGDLRQRRRPLVPGCSVAHSDVTAGTLGAFVTLGGEPHLLSNNHVLANSDQGRIGDTVLQPGPADGGQNPRDRVATLSATVELVTDRPNLVDTAAARLTAEVSFDATAYPGGALGKPVSEAPAEDTVEKVGRTTGHTTGSITAFEVDGLRISYPEGTLTFDDQIEISGDAGSFSSGGDSGSVIWTRGDRSPVGLLFAGSTRGGPDGTGLTYGNLLSTALSELGATWIESP</sequence>
<evidence type="ECO:0000313" key="3">
    <source>
        <dbReference type="Proteomes" id="UP000569329"/>
    </source>
</evidence>
<dbReference type="EMBL" id="JACGWZ010000002">
    <property type="protein sequence ID" value="MBA8824477.1"/>
    <property type="molecule type" value="Genomic_DNA"/>
</dbReference>
<dbReference type="SUPFAM" id="SSF50494">
    <property type="entry name" value="Trypsin-like serine proteases"/>
    <property type="match status" value="1"/>
</dbReference>
<protein>
    <recommendedName>
        <fullName evidence="1">Nal1 C-terminal domain-containing protein</fullName>
    </recommendedName>
</protein>
<dbReference type="Gene3D" id="2.40.10.10">
    <property type="entry name" value="Trypsin-like serine proteases"/>
    <property type="match status" value="1"/>
</dbReference>
<dbReference type="Pfam" id="PF25819">
    <property type="entry name" value="Nal1_C"/>
    <property type="match status" value="1"/>
</dbReference>
<organism evidence="2 3">
    <name type="scientific">Halosaccharopolyspora lacisalsi</name>
    <dbReference type="NCBI Taxonomy" id="1000566"/>
    <lineage>
        <taxon>Bacteria</taxon>
        <taxon>Bacillati</taxon>
        <taxon>Actinomycetota</taxon>
        <taxon>Actinomycetes</taxon>
        <taxon>Pseudonocardiales</taxon>
        <taxon>Pseudonocardiaceae</taxon>
        <taxon>Halosaccharopolyspora</taxon>
    </lineage>
</organism>
<dbReference type="AlphaFoldDB" id="A0A839DYC4"/>
<feature type="domain" description="Nal1 C-terminal" evidence="1">
    <location>
        <begin position="208"/>
        <end position="285"/>
    </location>
</feature>
<keyword evidence="3" id="KW-1185">Reference proteome</keyword>
<evidence type="ECO:0000259" key="1">
    <source>
        <dbReference type="Pfam" id="PF25819"/>
    </source>
</evidence>
<reference evidence="2 3" key="1">
    <citation type="submission" date="2020-07" db="EMBL/GenBank/DDBJ databases">
        <title>Sequencing the genomes of 1000 actinobacteria strains.</title>
        <authorList>
            <person name="Klenk H.-P."/>
        </authorList>
    </citation>
    <scope>NUCLEOTIDE SEQUENCE [LARGE SCALE GENOMIC DNA]</scope>
    <source>
        <strain evidence="2 3">DSM 45975</strain>
    </source>
</reference>
<dbReference type="InterPro" id="IPR057904">
    <property type="entry name" value="Nal1_C"/>
</dbReference>
<dbReference type="InterPro" id="IPR043504">
    <property type="entry name" value="Peptidase_S1_PA_chymotrypsin"/>
</dbReference>
<dbReference type="InterPro" id="IPR009003">
    <property type="entry name" value="Peptidase_S1_PA"/>
</dbReference>
<comment type="caution">
    <text evidence="2">The sequence shown here is derived from an EMBL/GenBank/DDBJ whole genome shotgun (WGS) entry which is preliminary data.</text>
</comment>
<accession>A0A839DYC4</accession>